<gene>
    <name evidence="1" type="ORF">UFOPK4112_01820</name>
</gene>
<dbReference type="EMBL" id="CAFBPM010000032">
    <property type="protein sequence ID" value="CAB5032382.1"/>
    <property type="molecule type" value="Genomic_DNA"/>
</dbReference>
<evidence type="ECO:0000313" key="1">
    <source>
        <dbReference type="EMBL" id="CAB5032382.1"/>
    </source>
</evidence>
<accession>A0A6J7RUU9</accession>
<dbReference type="AlphaFoldDB" id="A0A6J7RUU9"/>
<organism evidence="1">
    <name type="scientific">freshwater metagenome</name>
    <dbReference type="NCBI Taxonomy" id="449393"/>
    <lineage>
        <taxon>unclassified sequences</taxon>
        <taxon>metagenomes</taxon>
        <taxon>ecological metagenomes</taxon>
    </lineage>
</organism>
<sequence>METLDKSEAGKLVLGGCCVTDESTKWYCVDCEHEFGQYWDPLKDLKLPDLGRVRPLTLEFSIGGFSQESLYVKLINGQLMYYHYHAPLPWDQADAKQILPTVEQWIDFKTVLNSINAWEWAPKYFTPGVCDGTQWELKINYGNKRIKTYGDNSYPGTKDDDMIFNLSRTPEFTAFVDALGLLLGGVEI</sequence>
<reference evidence="1" key="1">
    <citation type="submission" date="2020-05" db="EMBL/GenBank/DDBJ databases">
        <authorList>
            <person name="Chiriac C."/>
            <person name="Salcher M."/>
            <person name="Ghai R."/>
            <person name="Kavagutti S V."/>
        </authorList>
    </citation>
    <scope>NUCLEOTIDE SEQUENCE</scope>
</reference>
<protein>
    <submittedName>
        <fullName evidence="1">Unannotated protein</fullName>
    </submittedName>
</protein>
<name>A0A6J7RUU9_9ZZZZ</name>
<proteinExistence type="predicted"/>